<dbReference type="EMBL" id="PJEX01000086">
    <property type="protein sequence ID" value="TKW55822.1"/>
    <property type="molecule type" value="Genomic_DNA"/>
</dbReference>
<feature type="compositionally biased region" description="Low complexity" evidence="1">
    <location>
        <begin position="1"/>
        <end position="32"/>
    </location>
</feature>
<evidence type="ECO:0000256" key="1">
    <source>
        <dbReference type="SAM" id="MobiDB-lite"/>
    </source>
</evidence>
<dbReference type="PANTHER" id="PTHR11106">
    <property type="entry name" value="GANGLIOSIDE INDUCED DIFFERENTIATION ASSOCIATED PROTEIN 2-RELATED"/>
    <property type="match status" value="1"/>
</dbReference>
<protein>
    <submittedName>
        <fullName evidence="3">O-acetyl-ADP-ribose deacetylase MACROD1</fullName>
    </submittedName>
</protein>
<dbReference type="Pfam" id="PF01661">
    <property type="entry name" value="Macro"/>
    <property type="match status" value="1"/>
</dbReference>
<comment type="caution">
    <text evidence="3">The sequence shown here is derived from an EMBL/GenBank/DDBJ whole genome shotgun (WGS) entry which is preliminary data.</text>
</comment>
<dbReference type="PROSITE" id="PS51154">
    <property type="entry name" value="MACRO"/>
    <property type="match status" value="1"/>
</dbReference>
<evidence type="ECO:0000259" key="2">
    <source>
        <dbReference type="PROSITE" id="PS51154"/>
    </source>
</evidence>
<reference evidence="3 4" key="1">
    <citation type="journal article" date="2019" name="PLoS ONE">
        <title>Comparative genome analysis indicates high evolutionary potential of pathogenicity genes in Colletotrichum tanaceti.</title>
        <authorList>
            <person name="Lelwala R.V."/>
            <person name="Korhonen P.K."/>
            <person name="Young N.D."/>
            <person name="Scott J.B."/>
            <person name="Ades P.A."/>
            <person name="Gasser R.B."/>
            <person name="Taylor P.W.J."/>
        </authorList>
    </citation>
    <scope>NUCLEOTIDE SEQUENCE [LARGE SCALE GENOMIC DNA]</scope>
    <source>
        <strain evidence="3">BRIP57314</strain>
    </source>
</reference>
<feature type="domain" description="Macro" evidence="2">
    <location>
        <begin position="70"/>
        <end position="252"/>
    </location>
</feature>
<dbReference type="NCBIfam" id="NF001664">
    <property type="entry name" value="PRK00431.1-6"/>
    <property type="match status" value="1"/>
</dbReference>
<dbReference type="CDD" id="cd02908">
    <property type="entry name" value="Macro_OAADPr_deacetylase"/>
    <property type="match status" value="1"/>
</dbReference>
<dbReference type="PANTHER" id="PTHR11106:SF27">
    <property type="entry name" value="MACRO DOMAIN-CONTAINING PROTEIN"/>
    <property type="match status" value="1"/>
</dbReference>
<gene>
    <name evidence="3" type="primary">Macrod1</name>
    <name evidence="3" type="ORF">CTA1_4267</name>
</gene>
<feature type="region of interest" description="Disordered" evidence="1">
    <location>
        <begin position="254"/>
        <end position="293"/>
    </location>
</feature>
<name>A0A4U6XJY7_9PEZI</name>
<dbReference type="SUPFAM" id="SSF52949">
    <property type="entry name" value="Macro domain-like"/>
    <property type="match status" value="1"/>
</dbReference>
<organism evidence="3 4">
    <name type="scientific">Colletotrichum tanaceti</name>
    <dbReference type="NCBI Taxonomy" id="1306861"/>
    <lineage>
        <taxon>Eukaryota</taxon>
        <taxon>Fungi</taxon>
        <taxon>Dikarya</taxon>
        <taxon>Ascomycota</taxon>
        <taxon>Pezizomycotina</taxon>
        <taxon>Sordariomycetes</taxon>
        <taxon>Hypocreomycetidae</taxon>
        <taxon>Glomerellales</taxon>
        <taxon>Glomerellaceae</taxon>
        <taxon>Colletotrichum</taxon>
        <taxon>Colletotrichum destructivum species complex</taxon>
    </lineage>
</organism>
<feature type="region of interest" description="Disordered" evidence="1">
    <location>
        <begin position="1"/>
        <end position="48"/>
    </location>
</feature>
<dbReference type="Proteomes" id="UP000310108">
    <property type="component" value="Unassembled WGS sequence"/>
</dbReference>
<dbReference type="AlphaFoldDB" id="A0A4U6XJY7"/>
<sequence>MGCQISSSRQPTAQPASSASVSASTATATSPSNPHKQTTRRARTMATTAAADIPTVELLYKLGKLTHSSQPLYAPNASHNQKVAVTRGDITRLDVDAIVNAANGSLLGGGGVDGAIHRAAGRGLLQECKTLNGCATGSAKITGAYNLPCKKVIHTVGPVYDELNPAPAQHHLEGCYRTSLALAVHHGCRTIAFSAISTGIYGYPSYEAAPVAAEVVRDFLDGEYGDKIDKVIFCTFEMKDVNAYNEALPVFFPPPDQTAAPKRTDDGPTQEQADEADAIAAELPSVPKTDPAQ</sequence>
<dbReference type="InterPro" id="IPR043472">
    <property type="entry name" value="Macro_dom-like"/>
</dbReference>
<dbReference type="STRING" id="1306861.A0A4U6XJY7"/>
<evidence type="ECO:0000313" key="4">
    <source>
        <dbReference type="Proteomes" id="UP000310108"/>
    </source>
</evidence>
<evidence type="ECO:0000313" key="3">
    <source>
        <dbReference type="EMBL" id="TKW55822.1"/>
    </source>
</evidence>
<dbReference type="InterPro" id="IPR002589">
    <property type="entry name" value="Macro_dom"/>
</dbReference>
<dbReference type="Gene3D" id="3.40.220.10">
    <property type="entry name" value="Leucine Aminopeptidase, subunit E, domain 1"/>
    <property type="match status" value="1"/>
</dbReference>
<keyword evidence="4" id="KW-1185">Reference proteome</keyword>
<accession>A0A4U6XJY7</accession>
<dbReference type="SMART" id="SM00506">
    <property type="entry name" value="A1pp"/>
    <property type="match status" value="1"/>
</dbReference>
<proteinExistence type="predicted"/>